<keyword evidence="5" id="KW-1185">Reference proteome</keyword>
<dbReference type="Pfam" id="PF00583">
    <property type="entry name" value="Acetyltransf_1"/>
    <property type="match status" value="1"/>
</dbReference>
<reference evidence="4 5" key="1">
    <citation type="submission" date="2020-03" db="EMBL/GenBank/DDBJ databases">
        <title>Salinimicrobium sp. nov, isolated from SCS.</title>
        <authorList>
            <person name="Cao W.R."/>
        </authorList>
    </citation>
    <scope>NUCLEOTIDE SEQUENCE [LARGE SCALE GENOMIC DNA]</scope>
    <source>
        <strain evidence="5">J15B91</strain>
    </source>
</reference>
<organism evidence="4 5">
    <name type="scientific">Salinimicrobium oceani</name>
    <dbReference type="NCBI Taxonomy" id="2722702"/>
    <lineage>
        <taxon>Bacteria</taxon>
        <taxon>Pseudomonadati</taxon>
        <taxon>Bacteroidota</taxon>
        <taxon>Flavobacteriia</taxon>
        <taxon>Flavobacteriales</taxon>
        <taxon>Flavobacteriaceae</taxon>
        <taxon>Salinimicrobium</taxon>
    </lineage>
</organism>
<protein>
    <submittedName>
        <fullName evidence="4">GNAT family N-acetyltransferase</fullName>
    </submittedName>
</protein>
<dbReference type="Gene3D" id="3.40.630.30">
    <property type="match status" value="1"/>
</dbReference>
<evidence type="ECO:0000256" key="2">
    <source>
        <dbReference type="ARBA" id="ARBA00023315"/>
    </source>
</evidence>
<dbReference type="InterPro" id="IPR000182">
    <property type="entry name" value="GNAT_dom"/>
</dbReference>
<proteinExistence type="predicted"/>
<dbReference type="Proteomes" id="UP000703674">
    <property type="component" value="Unassembled WGS sequence"/>
</dbReference>
<accession>A0ABX1CXR3</accession>
<keyword evidence="1" id="KW-0808">Transferase</keyword>
<gene>
    <name evidence="4" type="ORF">HC175_02285</name>
</gene>
<dbReference type="InterPro" id="IPR050832">
    <property type="entry name" value="Bact_Acetyltransf"/>
</dbReference>
<evidence type="ECO:0000313" key="5">
    <source>
        <dbReference type="Proteomes" id="UP000703674"/>
    </source>
</evidence>
<name>A0ABX1CXR3_9FLAO</name>
<comment type="caution">
    <text evidence="4">The sequence shown here is derived from an EMBL/GenBank/DDBJ whole genome shotgun (WGS) entry which is preliminary data.</text>
</comment>
<dbReference type="PANTHER" id="PTHR43877">
    <property type="entry name" value="AMINOALKYLPHOSPHONATE N-ACETYLTRANSFERASE-RELATED-RELATED"/>
    <property type="match status" value="1"/>
</dbReference>
<dbReference type="PROSITE" id="PS51186">
    <property type="entry name" value="GNAT"/>
    <property type="match status" value="1"/>
</dbReference>
<evidence type="ECO:0000259" key="3">
    <source>
        <dbReference type="PROSITE" id="PS51186"/>
    </source>
</evidence>
<sequence>MKIKRTTAQDPNFTSLIKDLDRELAITDGEDHAFYDQFNKVDKIQHVVLLYENDWAVACGALKAYDPQTAEVKRMYTRPESRGNAYAGKILQELENWAADLGFIKCILETGINQPEAIRLYQKMGYNRMDNYGQYAGVEKSYCFMKEL</sequence>
<dbReference type="PANTHER" id="PTHR43877:SF2">
    <property type="entry name" value="AMINOALKYLPHOSPHONATE N-ACETYLTRANSFERASE-RELATED"/>
    <property type="match status" value="1"/>
</dbReference>
<evidence type="ECO:0000256" key="1">
    <source>
        <dbReference type="ARBA" id="ARBA00022679"/>
    </source>
</evidence>
<dbReference type="SUPFAM" id="SSF55729">
    <property type="entry name" value="Acyl-CoA N-acyltransferases (Nat)"/>
    <property type="match status" value="1"/>
</dbReference>
<dbReference type="CDD" id="cd04301">
    <property type="entry name" value="NAT_SF"/>
    <property type="match status" value="1"/>
</dbReference>
<keyword evidence="2" id="KW-0012">Acyltransferase</keyword>
<dbReference type="EMBL" id="JAAVJR010000001">
    <property type="protein sequence ID" value="NJW51744.1"/>
    <property type="molecule type" value="Genomic_DNA"/>
</dbReference>
<evidence type="ECO:0000313" key="4">
    <source>
        <dbReference type="EMBL" id="NJW51744.1"/>
    </source>
</evidence>
<feature type="domain" description="N-acetyltransferase" evidence="3">
    <location>
        <begin position="1"/>
        <end position="148"/>
    </location>
</feature>
<dbReference type="InterPro" id="IPR016181">
    <property type="entry name" value="Acyl_CoA_acyltransferase"/>
</dbReference>